<name>A0A7C2V9U7_9CREN</name>
<dbReference type="AlphaFoldDB" id="A0A7C2V9U7"/>
<gene>
    <name evidence="1" type="ORF">ENO77_04195</name>
</gene>
<protein>
    <submittedName>
        <fullName evidence="1">Uncharacterized protein</fullName>
    </submittedName>
</protein>
<dbReference type="EMBL" id="DSGT01000011">
    <property type="protein sequence ID" value="HEW53346.1"/>
    <property type="molecule type" value="Genomic_DNA"/>
</dbReference>
<organism evidence="1">
    <name type="scientific">Ignisphaera aggregans</name>
    <dbReference type="NCBI Taxonomy" id="334771"/>
    <lineage>
        <taxon>Archaea</taxon>
        <taxon>Thermoproteota</taxon>
        <taxon>Thermoprotei</taxon>
        <taxon>Desulfurococcales</taxon>
        <taxon>Desulfurococcaceae</taxon>
        <taxon>Ignisphaera</taxon>
    </lineage>
</organism>
<comment type="caution">
    <text evidence="1">The sequence shown here is derived from an EMBL/GenBank/DDBJ whole genome shotgun (WGS) entry which is preliminary data.</text>
</comment>
<evidence type="ECO:0000313" key="1">
    <source>
        <dbReference type="EMBL" id="HEW53346.1"/>
    </source>
</evidence>
<proteinExistence type="predicted"/>
<reference evidence="1" key="1">
    <citation type="journal article" date="2020" name="mSystems">
        <title>Genome- and Community-Level Interaction Insights into Carbon Utilization and Element Cycling Functions of Hydrothermarchaeota in Hydrothermal Sediment.</title>
        <authorList>
            <person name="Zhou Z."/>
            <person name="Liu Y."/>
            <person name="Xu W."/>
            <person name="Pan J."/>
            <person name="Luo Z.H."/>
            <person name="Li M."/>
        </authorList>
    </citation>
    <scope>NUCLEOTIDE SEQUENCE [LARGE SCALE GENOMIC DNA]</scope>
    <source>
        <strain evidence="1">SpSt-16</strain>
    </source>
</reference>
<sequence length="120" mass="13736">MYSNENEKVLKEKSILPISRATNTLRRLVSSVRGSTGRDGEELEKQVHELAGVLVNMVIIGKEKRTSCTYYDVVKGVCRYIKMEVEMPTMTMVKDGNVYRIAVLLHPEVCAVCPFWNRRQ</sequence>
<accession>A0A7C2V9U7</accession>